<dbReference type="RefSeq" id="XP_009015038.1">
    <property type="nucleotide sequence ID" value="XM_009016790.1"/>
</dbReference>
<organism evidence="2 3">
    <name type="scientific">Helobdella robusta</name>
    <name type="common">Californian leech</name>
    <dbReference type="NCBI Taxonomy" id="6412"/>
    <lineage>
        <taxon>Eukaryota</taxon>
        <taxon>Metazoa</taxon>
        <taxon>Spiralia</taxon>
        <taxon>Lophotrochozoa</taxon>
        <taxon>Annelida</taxon>
        <taxon>Clitellata</taxon>
        <taxon>Hirudinea</taxon>
        <taxon>Rhynchobdellida</taxon>
        <taxon>Glossiphoniidae</taxon>
        <taxon>Helobdella</taxon>
    </lineage>
</organism>
<protein>
    <submittedName>
        <fullName evidence="1 2">Uncharacterized protein</fullName>
    </submittedName>
</protein>
<dbReference type="GeneID" id="20211875"/>
<proteinExistence type="predicted"/>
<reference evidence="3" key="1">
    <citation type="submission" date="2012-12" db="EMBL/GenBank/DDBJ databases">
        <authorList>
            <person name="Hellsten U."/>
            <person name="Grimwood J."/>
            <person name="Chapman J.A."/>
            <person name="Shapiro H."/>
            <person name="Aerts A."/>
            <person name="Otillar R.P."/>
            <person name="Terry A.Y."/>
            <person name="Boore J.L."/>
            <person name="Simakov O."/>
            <person name="Marletaz F."/>
            <person name="Cho S.-J."/>
            <person name="Edsinger-Gonzales E."/>
            <person name="Havlak P."/>
            <person name="Kuo D.-H."/>
            <person name="Larsson T."/>
            <person name="Lv J."/>
            <person name="Arendt D."/>
            <person name="Savage R."/>
            <person name="Osoegawa K."/>
            <person name="de Jong P."/>
            <person name="Lindberg D.R."/>
            <person name="Seaver E.C."/>
            <person name="Weisblat D.A."/>
            <person name="Putnam N.H."/>
            <person name="Grigoriev I.V."/>
            <person name="Rokhsar D.S."/>
        </authorList>
    </citation>
    <scope>NUCLEOTIDE SEQUENCE</scope>
</reference>
<keyword evidence="3" id="KW-1185">Reference proteome</keyword>
<dbReference type="EMBL" id="AMQM01003728">
    <property type="status" value="NOT_ANNOTATED_CDS"/>
    <property type="molecule type" value="Genomic_DNA"/>
</dbReference>
<dbReference type="InParanoid" id="T1FSS8"/>
<dbReference type="Proteomes" id="UP000015101">
    <property type="component" value="Unassembled WGS sequence"/>
</dbReference>
<dbReference type="CTD" id="20211875"/>
<evidence type="ECO:0000313" key="1">
    <source>
        <dbReference type="EMBL" id="ESO06942.1"/>
    </source>
</evidence>
<dbReference type="HOGENOM" id="CLU_2029185_0_0_1"/>
<dbReference type="EMBL" id="KB096275">
    <property type="protein sequence ID" value="ESO06942.1"/>
    <property type="molecule type" value="Genomic_DNA"/>
</dbReference>
<dbReference type="KEGG" id="hro:HELRODRAFT_191250"/>
<sequence>MRKDKMEILTTTGKIAEKRDQQRTIFVKTLCHLLNITTFQLLQSVKDRVFRRNKNSKKATKTVFNGFRLKLPIILIPRIINLNQKQERHEAILFFYTGKMNKYKYNDGLPCQSSSAIVQFLY</sequence>
<dbReference type="AlphaFoldDB" id="T1FSS8"/>
<reference evidence="1 3" key="2">
    <citation type="journal article" date="2013" name="Nature">
        <title>Insights into bilaterian evolution from three spiralian genomes.</title>
        <authorList>
            <person name="Simakov O."/>
            <person name="Marletaz F."/>
            <person name="Cho S.J."/>
            <person name="Edsinger-Gonzales E."/>
            <person name="Havlak P."/>
            <person name="Hellsten U."/>
            <person name="Kuo D.H."/>
            <person name="Larsson T."/>
            <person name="Lv J."/>
            <person name="Arendt D."/>
            <person name="Savage R."/>
            <person name="Osoegawa K."/>
            <person name="de Jong P."/>
            <person name="Grimwood J."/>
            <person name="Chapman J.A."/>
            <person name="Shapiro H."/>
            <person name="Aerts A."/>
            <person name="Otillar R.P."/>
            <person name="Terry A.Y."/>
            <person name="Boore J.L."/>
            <person name="Grigoriev I.V."/>
            <person name="Lindberg D.R."/>
            <person name="Seaver E.C."/>
            <person name="Weisblat D.A."/>
            <person name="Putnam N.H."/>
            <person name="Rokhsar D.S."/>
        </authorList>
    </citation>
    <scope>NUCLEOTIDE SEQUENCE</scope>
</reference>
<name>T1FSS8_HELRO</name>
<evidence type="ECO:0000313" key="3">
    <source>
        <dbReference type="Proteomes" id="UP000015101"/>
    </source>
</evidence>
<reference evidence="2" key="3">
    <citation type="submission" date="2015-06" db="UniProtKB">
        <authorList>
            <consortium name="EnsemblMetazoa"/>
        </authorList>
    </citation>
    <scope>IDENTIFICATION</scope>
</reference>
<dbReference type="EnsemblMetazoa" id="HelroT191250">
    <property type="protein sequence ID" value="HelroP191250"/>
    <property type="gene ID" value="HelroG191250"/>
</dbReference>
<evidence type="ECO:0000313" key="2">
    <source>
        <dbReference type="EnsemblMetazoa" id="HelroP191250"/>
    </source>
</evidence>
<dbReference type="OrthoDB" id="8196546at2759"/>
<gene>
    <name evidence="2" type="primary">20211875</name>
    <name evidence="1" type="ORF">HELRODRAFT_191250</name>
</gene>
<accession>T1FSS8</accession>